<reference evidence="3" key="3">
    <citation type="submission" date="2015-04" db="UniProtKB">
        <authorList>
            <consortium name="EnsemblPlants"/>
        </authorList>
    </citation>
    <scope>IDENTIFICATION</scope>
</reference>
<organism evidence="3 4">
    <name type="scientific">Leersia perrieri</name>
    <dbReference type="NCBI Taxonomy" id="77586"/>
    <lineage>
        <taxon>Eukaryota</taxon>
        <taxon>Viridiplantae</taxon>
        <taxon>Streptophyta</taxon>
        <taxon>Embryophyta</taxon>
        <taxon>Tracheophyta</taxon>
        <taxon>Spermatophyta</taxon>
        <taxon>Magnoliopsida</taxon>
        <taxon>Liliopsida</taxon>
        <taxon>Poales</taxon>
        <taxon>Poaceae</taxon>
        <taxon>BOP clade</taxon>
        <taxon>Oryzoideae</taxon>
        <taxon>Oryzeae</taxon>
        <taxon>Oryzinae</taxon>
        <taxon>Leersia</taxon>
    </lineage>
</organism>
<dbReference type="Proteomes" id="UP000032180">
    <property type="component" value="Chromosome 8"/>
</dbReference>
<evidence type="ECO:0000313" key="3">
    <source>
        <dbReference type="EnsemblPlants" id="LPERR08G15020.1"/>
    </source>
</evidence>
<sequence>MVKKKTEKDDAIHEFQSTSELSEDNLRHNFRLGDIAWVKHDGSWWPAQVVDDSCISNKRKKTAKHHVPVRLYGTCQHLYVDPWKSNMEFKMMLKRENKSAMEKFHEVFKKELSRVNSASDSTEEVANSEAKTSSKKVRKQKGLKEATVIEHMGEDIKDQHRGEQHQELGYTATTGVANRKGRRTREGATDGKDQASGKKDSTVGPSYKTDKQDDFIYDEEACKTPLTVNSMVRREGLRRSARTPMNTYLDSSEDRTSPLRDTGASEDANGAGRTPENSNQRKNDSAIGETLASHAVIRSMVRDILFSDIIDKQHAAEMAYVDEVIDGICGVGEVNIAGDTTAVIEGGRGIKRSGSRVEESSNLKQRSRKGRVDQASSKEKKTARDTPETFDDSNAFDSNSRDAAMEELGQLSARQIRIMQSLALIAPSGSPFGKKGMVASTHR</sequence>
<feature type="region of interest" description="Disordered" evidence="1">
    <location>
        <begin position="351"/>
        <end position="399"/>
    </location>
</feature>
<feature type="region of interest" description="Disordered" evidence="1">
    <location>
        <begin position="156"/>
        <end position="210"/>
    </location>
</feature>
<dbReference type="EnsemblPlants" id="LPERR08G15020.1">
    <property type="protein sequence ID" value="LPERR08G15020.1"/>
    <property type="gene ID" value="LPERR08G15020"/>
</dbReference>
<feature type="region of interest" description="Disordered" evidence="1">
    <location>
        <begin position="235"/>
        <end position="284"/>
    </location>
</feature>
<proteinExistence type="predicted"/>
<feature type="domain" description="PWWP" evidence="2">
    <location>
        <begin position="33"/>
        <end position="110"/>
    </location>
</feature>
<feature type="compositionally biased region" description="Basic and acidic residues" evidence="1">
    <location>
        <begin position="156"/>
        <end position="166"/>
    </location>
</feature>
<dbReference type="Gene3D" id="2.30.30.140">
    <property type="match status" value="1"/>
</dbReference>
<dbReference type="CDD" id="cd05162">
    <property type="entry name" value="PWWP"/>
    <property type="match status" value="1"/>
</dbReference>
<dbReference type="Pfam" id="PF00855">
    <property type="entry name" value="PWWP"/>
    <property type="match status" value="1"/>
</dbReference>
<feature type="region of interest" description="Disordered" evidence="1">
    <location>
        <begin position="115"/>
        <end position="144"/>
    </location>
</feature>
<reference evidence="4" key="2">
    <citation type="submission" date="2013-12" db="EMBL/GenBank/DDBJ databases">
        <authorList>
            <person name="Yu Y."/>
            <person name="Lee S."/>
            <person name="de Baynast K."/>
            <person name="Wissotski M."/>
            <person name="Liu L."/>
            <person name="Talag J."/>
            <person name="Goicoechea J."/>
            <person name="Angelova A."/>
            <person name="Jetty R."/>
            <person name="Kudrna D."/>
            <person name="Golser W."/>
            <person name="Rivera L."/>
            <person name="Zhang J."/>
            <person name="Wing R."/>
        </authorList>
    </citation>
    <scope>NUCLEOTIDE SEQUENCE</scope>
</reference>
<feature type="compositionally biased region" description="Basic and acidic residues" evidence="1">
    <location>
        <begin position="184"/>
        <end position="201"/>
    </location>
</feature>
<dbReference type="AlphaFoldDB" id="A0A0D9X8X5"/>
<dbReference type="InterPro" id="IPR000313">
    <property type="entry name" value="PWWP_dom"/>
</dbReference>
<dbReference type="Gramene" id="LPERR08G15020.1">
    <property type="protein sequence ID" value="LPERR08G15020.1"/>
    <property type="gene ID" value="LPERR08G15020"/>
</dbReference>
<dbReference type="STRING" id="77586.A0A0D9X8X5"/>
<name>A0A0D9X8X5_9ORYZ</name>
<feature type="compositionally biased region" description="Basic and acidic residues" evidence="1">
    <location>
        <begin position="370"/>
        <end position="387"/>
    </location>
</feature>
<reference evidence="3 4" key="1">
    <citation type="submission" date="2012-08" db="EMBL/GenBank/DDBJ databases">
        <title>Oryza genome evolution.</title>
        <authorList>
            <person name="Wing R.A."/>
        </authorList>
    </citation>
    <scope>NUCLEOTIDE SEQUENCE</scope>
</reference>
<dbReference type="InterPro" id="IPR053063">
    <property type="entry name" value="PWWP_domain_containing_PDP"/>
</dbReference>
<dbReference type="PANTHER" id="PTHR42851">
    <property type="entry name" value="ALDOLASE-RELATED"/>
    <property type="match status" value="1"/>
</dbReference>
<accession>A0A0D9X8X5</accession>
<dbReference type="SUPFAM" id="SSF63748">
    <property type="entry name" value="Tudor/PWWP/MBT"/>
    <property type="match status" value="1"/>
</dbReference>
<protein>
    <recommendedName>
        <fullName evidence="2">PWWP domain-containing protein</fullName>
    </recommendedName>
</protein>
<evidence type="ECO:0000313" key="4">
    <source>
        <dbReference type="Proteomes" id="UP000032180"/>
    </source>
</evidence>
<dbReference type="PANTHER" id="PTHR42851:SF13">
    <property type="entry name" value="OS08G0477800 PROTEIN"/>
    <property type="match status" value="1"/>
</dbReference>
<dbReference type="HOGENOM" id="CLU_046062_0_0_1"/>
<keyword evidence="4" id="KW-1185">Reference proteome</keyword>
<evidence type="ECO:0000256" key="1">
    <source>
        <dbReference type="SAM" id="MobiDB-lite"/>
    </source>
</evidence>
<evidence type="ECO:0000259" key="2">
    <source>
        <dbReference type="Pfam" id="PF00855"/>
    </source>
</evidence>
<dbReference type="eggNOG" id="ENOG502S57X">
    <property type="taxonomic scope" value="Eukaryota"/>
</dbReference>